<keyword evidence="1" id="KW-0812">Transmembrane</keyword>
<evidence type="ECO:0000313" key="3">
    <source>
        <dbReference type="Proteomes" id="UP001208570"/>
    </source>
</evidence>
<protein>
    <submittedName>
        <fullName evidence="2">Uncharacterized protein</fullName>
    </submittedName>
</protein>
<name>A0AAD9J3E0_9ANNE</name>
<evidence type="ECO:0000313" key="2">
    <source>
        <dbReference type="EMBL" id="KAK2145608.1"/>
    </source>
</evidence>
<sequence>MLQEEKGTRLQNPMELMEPVDDKSFDELIAELKQNEAKLDSELGIEKSTQAKVNGGESPPIAITQYNDTYQQTCPNGTVLLYTNETTQTTFCVYNCPSNLPFINDGQCVKRCGKEWRFYIEVDAGHRCLRQCPTNKKYYVTGVNKCTDECPYDLISKECLETCYPGKPFSYYGQFHDSDCYSKCPDETVQIENEYTCLDSCPPEHPVQLYGTCYSHFPTQIAVMLTAFTTFIIATIIAVIAYKVKGHRNRQGLEAELLNRLKEAVRLGFLSSAMRQDNGQQKTWGRFTRATSRLGVC</sequence>
<organism evidence="2 3">
    <name type="scientific">Paralvinella palmiformis</name>
    <dbReference type="NCBI Taxonomy" id="53620"/>
    <lineage>
        <taxon>Eukaryota</taxon>
        <taxon>Metazoa</taxon>
        <taxon>Spiralia</taxon>
        <taxon>Lophotrochozoa</taxon>
        <taxon>Annelida</taxon>
        <taxon>Polychaeta</taxon>
        <taxon>Sedentaria</taxon>
        <taxon>Canalipalpata</taxon>
        <taxon>Terebellida</taxon>
        <taxon>Terebelliformia</taxon>
        <taxon>Alvinellidae</taxon>
        <taxon>Paralvinella</taxon>
    </lineage>
</organism>
<comment type="caution">
    <text evidence="2">The sequence shown here is derived from an EMBL/GenBank/DDBJ whole genome shotgun (WGS) entry which is preliminary data.</text>
</comment>
<dbReference type="EMBL" id="JAODUP010000669">
    <property type="protein sequence ID" value="KAK2145608.1"/>
    <property type="molecule type" value="Genomic_DNA"/>
</dbReference>
<feature type="transmembrane region" description="Helical" evidence="1">
    <location>
        <begin position="221"/>
        <end position="242"/>
    </location>
</feature>
<dbReference type="Proteomes" id="UP001208570">
    <property type="component" value="Unassembled WGS sequence"/>
</dbReference>
<reference evidence="2" key="1">
    <citation type="journal article" date="2023" name="Mol. Biol. Evol.">
        <title>Third-Generation Sequencing Reveals the Adaptive Role of the Epigenome in Three Deep-Sea Polychaetes.</title>
        <authorList>
            <person name="Perez M."/>
            <person name="Aroh O."/>
            <person name="Sun Y."/>
            <person name="Lan Y."/>
            <person name="Juniper S.K."/>
            <person name="Young C.R."/>
            <person name="Angers B."/>
            <person name="Qian P.Y."/>
        </authorList>
    </citation>
    <scope>NUCLEOTIDE SEQUENCE</scope>
    <source>
        <strain evidence="2">P08H-3</strain>
    </source>
</reference>
<keyword evidence="1" id="KW-1133">Transmembrane helix</keyword>
<proteinExistence type="predicted"/>
<keyword evidence="1" id="KW-0472">Membrane</keyword>
<keyword evidence="3" id="KW-1185">Reference proteome</keyword>
<accession>A0AAD9J3E0</accession>
<dbReference type="AlphaFoldDB" id="A0AAD9J3E0"/>
<evidence type="ECO:0000256" key="1">
    <source>
        <dbReference type="SAM" id="Phobius"/>
    </source>
</evidence>
<gene>
    <name evidence="2" type="ORF">LSH36_669g02044</name>
</gene>